<protein>
    <recommendedName>
        <fullName evidence="1">DUF5672 domain-containing protein</fullName>
    </recommendedName>
</protein>
<gene>
    <name evidence="2" type="ORF">Klosneuvirus_3_305</name>
</gene>
<sequence length="256" mass="29630">MSIIDEYYALCSVLLPIVRKYSIPQFKLESDKCAVMIDTRCLPNFEFVIRQVGRFLDDSWSMMIFTGNLNYDYVKNICDKIGNINVVKINVNSFTINDYNNMLLNESFWHLIKAEHILIFQGDSLLLKHGINDYLDYDYVGAPWPHNSPTVIGNGGLSLRKKSFILKVFKEYSIDKAPFYMKPDFLEKVPEDVYFSYGLTYLGGKVPSLEDAKKFSVESIPCDDPVGMHQMWHATVQWKQAIISSVFGINYRNFYN</sequence>
<reference evidence="2" key="1">
    <citation type="journal article" date="2017" name="Science">
        <title>Giant viruses with an expanded complement of translation system components.</title>
        <authorList>
            <person name="Schulz F."/>
            <person name="Yutin N."/>
            <person name="Ivanova N.N."/>
            <person name="Ortega D.R."/>
            <person name="Lee T.K."/>
            <person name="Vierheilig J."/>
            <person name="Daims H."/>
            <person name="Horn M."/>
            <person name="Wagner M."/>
            <person name="Jensen G.J."/>
            <person name="Kyrpides N.C."/>
            <person name="Koonin E.V."/>
            <person name="Woyke T."/>
        </authorList>
    </citation>
    <scope>NUCLEOTIDE SEQUENCE</scope>
    <source>
        <strain evidence="2">KNV1</strain>
    </source>
</reference>
<name>A0A1V0SKB3_9VIRU</name>
<feature type="domain" description="DUF5672" evidence="1">
    <location>
        <begin position="84"/>
        <end position="229"/>
    </location>
</feature>
<accession>A0A1V0SKB3</accession>
<dbReference type="InterPro" id="IPR043729">
    <property type="entry name" value="DUF5672"/>
</dbReference>
<evidence type="ECO:0000313" key="2">
    <source>
        <dbReference type="EMBL" id="ARF12170.1"/>
    </source>
</evidence>
<proteinExistence type="predicted"/>
<evidence type="ECO:0000259" key="1">
    <source>
        <dbReference type="Pfam" id="PF18922"/>
    </source>
</evidence>
<dbReference type="EMBL" id="KY684110">
    <property type="protein sequence ID" value="ARF12170.1"/>
    <property type="molecule type" value="Genomic_DNA"/>
</dbReference>
<dbReference type="Pfam" id="PF18922">
    <property type="entry name" value="DUF5672"/>
    <property type="match status" value="1"/>
</dbReference>
<organism evidence="2">
    <name type="scientific">Klosneuvirus KNV1</name>
    <dbReference type="NCBI Taxonomy" id="1977640"/>
    <lineage>
        <taxon>Viruses</taxon>
        <taxon>Varidnaviria</taxon>
        <taxon>Bamfordvirae</taxon>
        <taxon>Nucleocytoviricota</taxon>
        <taxon>Megaviricetes</taxon>
        <taxon>Imitervirales</taxon>
        <taxon>Mimiviridae</taxon>
        <taxon>Klosneuvirinae</taxon>
        <taxon>Klosneuvirus</taxon>
    </lineage>
</organism>